<keyword evidence="2" id="KW-0328">Glycosyltransferase</keyword>
<reference evidence="4" key="1">
    <citation type="journal article" date="2020" name="Stud. Mycol.">
        <title>101 Dothideomycetes genomes: a test case for predicting lifestyles and emergence of pathogens.</title>
        <authorList>
            <person name="Haridas S."/>
            <person name="Albert R."/>
            <person name="Binder M."/>
            <person name="Bloem J."/>
            <person name="Labutti K."/>
            <person name="Salamov A."/>
            <person name="Andreopoulos B."/>
            <person name="Baker S."/>
            <person name="Barry K."/>
            <person name="Bills G."/>
            <person name="Bluhm B."/>
            <person name="Cannon C."/>
            <person name="Castanera R."/>
            <person name="Culley D."/>
            <person name="Daum C."/>
            <person name="Ezra D."/>
            <person name="Gonzalez J."/>
            <person name="Henrissat B."/>
            <person name="Kuo A."/>
            <person name="Liang C."/>
            <person name="Lipzen A."/>
            <person name="Lutzoni F."/>
            <person name="Magnuson J."/>
            <person name="Mondo S."/>
            <person name="Nolan M."/>
            <person name="Ohm R."/>
            <person name="Pangilinan J."/>
            <person name="Park H.-J."/>
            <person name="Ramirez L."/>
            <person name="Alfaro M."/>
            <person name="Sun H."/>
            <person name="Tritt A."/>
            <person name="Yoshinaga Y."/>
            <person name="Zwiers L.-H."/>
            <person name="Turgeon B."/>
            <person name="Goodwin S."/>
            <person name="Spatafora J."/>
            <person name="Crous P."/>
            <person name="Grigoriev I."/>
        </authorList>
    </citation>
    <scope>NUCLEOTIDE SEQUENCE</scope>
    <source>
        <strain evidence="4">CBS 119687</strain>
    </source>
</reference>
<protein>
    <submittedName>
        <fullName evidence="4">Glycosyltransferase family 34 protein</fullName>
    </submittedName>
</protein>
<dbReference type="PANTHER" id="PTHR31306">
    <property type="entry name" value="ALPHA-1,6-MANNOSYLTRANSFERASE MNN11-RELATED"/>
    <property type="match status" value="1"/>
</dbReference>
<keyword evidence="3 4" id="KW-0808">Transferase</keyword>
<evidence type="ECO:0000256" key="2">
    <source>
        <dbReference type="ARBA" id="ARBA00022676"/>
    </source>
</evidence>
<dbReference type="Proteomes" id="UP000799771">
    <property type="component" value="Unassembled WGS sequence"/>
</dbReference>
<evidence type="ECO:0000313" key="4">
    <source>
        <dbReference type="EMBL" id="KAF2127163.1"/>
    </source>
</evidence>
<dbReference type="EMBL" id="ML977511">
    <property type="protein sequence ID" value="KAF2127163.1"/>
    <property type="molecule type" value="Genomic_DNA"/>
</dbReference>
<evidence type="ECO:0000256" key="1">
    <source>
        <dbReference type="ARBA" id="ARBA00005664"/>
    </source>
</evidence>
<evidence type="ECO:0000313" key="5">
    <source>
        <dbReference type="Proteomes" id="UP000799771"/>
    </source>
</evidence>
<dbReference type="Pfam" id="PF05637">
    <property type="entry name" value="Glyco_transf_34"/>
    <property type="match status" value="1"/>
</dbReference>
<dbReference type="SUPFAM" id="SSF53448">
    <property type="entry name" value="Nucleotide-diphospho-sugar transferases"/>
    <property type="match status" value="1"/>
</dbReference>
<dbReference type="AlphaFoldDB" id="A0A6A6A7N0"/>
<dbReference type="GO" id="GO:0006487">
    <property type="term" value="P:protein N-linked glycosylation"/>
    <property type="evidence" value="ECO:0007669"/>
    <property type="project" value="TreeGrafter"/>
</dbReference>
<dbReference type="PANTHER" id="PTHR31306:SF8">
    <property type="entry name" value="GLYCOSYLTRANSFERASE FAMILY 34 PROTEIN"/>
    <property type="match status" value="1"/>
</dbReference>
<proteinExistence type="inferred from homology"/>
<dbReference type="InterPro" id="IPR008630">
    <property type="entry name" value="Glyco_trans_34"/>
</dbReference>
<dbReference type="GO" id="GO:0000139">
    <property type="term" value="C:Golgi membrane"/>
    <property type="evidence" value="ECO:0007669"/>
    <property type="project" value="TreeGrafter"/>
</dbReference>
<dbReference type="GeneID" id="54410169"/>
<dbReference type="InterPro" id="IPR029044">
    <property type="entry name" value="Nucleotide-diphossugar_trans"/>
</dbReference>
<sequence>MPSPIKAQPQPLPSQFFPYGTTQCLPAPSPQLIEQSTQKNATCAAYAPAYGAPRARVGLVTAHFGPVQQHYQRALESHLMHSLIHGTQVHVLCDTLVDDLWNKHAFILDMLMREILKPADERLEWVMWADRDTLILDQCRPLSSFLPPVDTNRNIVVTTDWNGLNNGIFFLRVNKWAIDLFTATLAYRYYRPEVFLRFTEQSAMQNVLTEATFAGGVQWVPQHWFNAYDMSGAYAFANRTAVADLHPLLVRRGDFLLHFAGQPNKNESINEWMDMLEVMENVWEAGSAQRNLTEEVTAFWKALGLRW</sequence>
<accession>A0A6A6A7N0</accession>
<name>A0A6A6A7N0_9PLEO</name>
<keyword evidence="5" id="KW-1185">Reference proteome</keyword>
<organism evidence="4 5">
    <name type="scientific">Dothidotthia symphoricarpi CBS 119687</name>
    <dbReference type="NCBI Taxonomy" id="1392245"/>
    <lineage>
        <taxon>Eukaryota</taxon>
        <taxon>Fungi</taxon>
        <taxon>Dikarya</taxon>
        <taxon>Ascomycota</taxon>
        <taxon>Pezizomycotina</taxon>
        <taxon>Dothideomycetes</taxon>
        <taxon>Pleosporomycetidae</taxon>
        <taxon>Pleosporales</taxon>
        <taxon>Dothidotthiaceae</taxon>
        <taxon>Dothidotthia</taxon>
    </lineage>
</organism>
<dbReference type="OrthoDB" id="407658at2759"/>
<evidence type="ECO:0000256" key="3">
    <source>
        <dbReference type="ARBA" id="ARBA00022679"/>
    </source>
</evidence>
<dbReference type="Gene3D" id="3.90.550.10">
    <property type="entry name" value="Spore Coat Polysaccharide Biosynthesis Protein SpsA, Chain A"/>
    <property type="match status" value="1"/>
</dbReference>
<dbReference type="RefSeq" id="XP_033521552.1">
    <property type="nucleotide sequence ID" value="XM_033669737.1"/>
</dbReference>
<dbReference type="GO" id="GO:0016757">
    <property type="term" value="F:glycosyltransferase activity"/>
    <property type="evidence" value="ECO:0007669"/>
    <property type="project" value="UniProtKB-KW"/>
</dbReference>
<dbReference type="FunFam" id="3.90.550.10:FF:000237">
    <property type="entry name" value="WGS project CABT00000000 data, contig 2.1"/>
    <property type="match status" value="1"/>
</dbReference>
<gene>
    <name evidence="4" type="ORF">P153DRAFT_377448</name>
</gene>
<comment type="similarity">
    <text evidence="1">Belongs to the glycosyltransferase 34 family.</text>
</comment>